<evidence type="ECO:0008006" key="2">
    <source>
        <dbReference type="Google" id="ProtNLM"/>
    </source>
</evidence>
<sequence>MTRTLISTSISTFISTSGLATLLAVSLASASPAQAAEQLRIAEQFGITYLLLHVARDQELIEKHGAERGVNIDVEWLQLSGGAAVNDALLSNSIDIAGAGVGPLLTVWDRTHGSQNVKGVASLGEFPNFLITNNPDIQTLEDIDANDRIAVPAVGVSVQSRFLQKAVADTFGQDQFDRLEGNTVALPHPDATAALISGGTEINTHFSAIPFQYQALQHEGVHKITDSYEILGGPVSPTVLYATEAFRADNPEVYSAFLEALEEARTFIEEDPREAATIYQRLSGTQLDIGFLESIITDEQVSFSLVPHNTFPLAEFLFEVGAIRNEPTSWQDYFFDDIHAWEGS</sequence>
<dbReference type="AlphaFoldDB" id="A0A0F9YD26"/>
<gene>
    <name evidence="1" type="ORF">LCGC14_0026890</name>
</gene>
<dbReference type="Gene3D" id="3.40.190.10">
    <property type="entry name" value="Periplasmic binding protein-like II"/>
    <property type="match status" value="2"/>
</dbReference>
<dbReference type="EMBL" id="LAZR01000005">
    <property type="protein sequence ID" value="KKO10157.1"/>
    <property type="molecule type" value="Genomic_DNA"/>
</dbReference>
<name>A0A0F9YD26_9ZZZZ</name>
<protein>
    <recommendedName>
        <fullName evidence="2">SsuA/THI5-like domain-containing protein</fullName>
    </recommendedName>
</protein>
<evidence type="ECO:0000313" key="1">
    <source>
        <dbReference type="EMBL" id="KKO10157.1"/>
    </source>
</evidence>
<organism evidence="1">
    <name type="scientific">marine sediment metagenome</name>
    <dbReference type="NCBI Taxonomy" id="412755"/>
    <lineage>
        <taxon>unclassified sequences</taxon>
        <taxon>metagenomes</taxon>
        <taxon>ecological metagenomes</taxon>
    </lineage>
</organism>
<dbReference type="PANTHER" id="PTHR30024">
    <property type="entry name" value="ALIPHATIC SULFONATES-BINDING PROTEIN-RELATED"/>
    <property type="match status" value="1"/>
</dbReference>
<dbReference type="PANTHER" id="PTHR30024:SF2">
    <property type="entry name" value="ABC TRANSPORTER SUBSTRATE-BINDING PROTEIN"/>
    <property type="match status" value="1"/>
</dbReference>
<reference evidence="1" key="1">
    <citation type="journal article" date="2015" name="Nature">
        <title>Complex archaea that bridge the gap between prokaryotes and eukaryotes.</title>
        <authorList>
            <person name="Spang A."/>
            <person name="Saw J.H."/>
            <person name="Jorgensen S.L."/>
            <person name="Zaremba-Niedzwiedzka K."/>
            <person name="Martijn J."/>
            <person name="Lind A.E."/>
            <person name="van Eijk R."/>
            <person name="Schleper C."/>
            <person name="Guy L."/>
            <person name="Ettema T.J."/>
        </authorList>
    </citation>
    <scope>NUCLEOTIDE SEQUENCE</scope>
</reference>
<proteinExistence type="predicted"/>
<accession>A0A0F9YD26</accession>
<dbReference type="Pfam" id="PF13379">
    <property type="entry name" value="NMT1_2"/>
    <property type="match status" value="1"/>
</dbReference>
<comment type="caution">
    <text evidence="1">The sequence shown here is derived from an EMBL/GenBank/DDBJ whole genome shotgun (WGS) entry which is preliminary data.</text>
</comment>
<dbReference type="SUPFAM" id="SSF53850">
    <property type="entry name" value="Periplasmic binding protein-like II"/>
    <property type="match status" value="1"/>
</dbReference>